<dbReference type="GO" id="GO:0046872">
    <property type="term" value="F:metal ion binding"/>
    <property type="evidence" value="ECO:0007669"/>
    <property type="project" value="UniProtKB-KW"/>
</dbReference>
<dbReference type="PRINTS" id="PR00120">
    <property type="entry name" value="HATPASE"/>
</dbReference>
<evidence type="ECO:0000256" key="11">
    <source>
        <dbReference type="ARBA" id="ARBA00023136"/>
    </source>
</evidence>
<keyword evidence="15" id="KW-1185">Reference proteome</keyword>
<dbReference type="InterPro" id="IPR018303">
    <property type="entry name" value="ATPase_P-typ_P_site"/>
</dbReference>
<evidence type="ECO:0000256" key="2">
    <source>
        <dbReference type="ARBA" id="ARBA00008804"/>
    </source>
</evidence>
<sequence length="855" mass="93793">MTIPAPTQESASADQETFDAEHASFEDVFGHLQCGKEGLTAEEAGRRFERYGPNALEEKKESPLLKFLSYFWGPIPWMIEVAAILSLVVEHLDDFVIIMVLLIFNAVIGFWEEFKAANALEALKKGLALKARARRDGEWSDVDAARLVPGDLIRLRLGDVIPADCKLMEGDYVSIDQAALTGESLPVNKKVGEIGFSGSIVKQGEMVALVTATGGDTFFGRTAKLVASAGAVSHFQKAVLKIGDFLIFVAVALSILLVGFELYRDIVVKDAWNYRDIINIVQFVLILVIASIPVAMPAVLSVTMALGALALSKKKAIVSKLQAIEEMAGIDILCSDKTGTLTKNLLTLGEPVTVDDVDAQHCVLAAALASKRENEDAIDNAVIGGLKDPTALLVYTQENFVPFDPVSKRTESTSVDGQGVRKRYTKGAPQVIMEMAGLDEAAEQKAARSVDEMARRGYRALGVAESADDGATWRFLGLLPLFDPPRDDSKETIEQAKAHGLAVKMVTGDDVAIGSEISGQLGLGTNLHAAADFFPPDADVSRLPNEIEEAVERADGFARVFPEHKYGIVKALQDRDHLVAMTGDGVNDAPALKQADCGIAVSGATDAARAAADLILTEPGLSVIIQAIEEARKIFERMMSYTIYRIAMTIDIMFFVVLATIFFEFRPLTAIMIIVLALLDDIPIMTIAYDNTRINESPVRWQMNRVLVISSILGLLSVAETFGLLLIGKEWMTLPHFQAWIHIDQDMLRSMMFLQLVAGGHLLLFLTRTQKFFLSPPFPSLVLTIAIIGTQIFAVLMCGFGWLVPVIPWPMIGLVWIYNIIWMFVIEFVKLCLYRRFDQQDRHLEQLGQSLQTRG</sequence>
<dbReference type="Gene3D" id="1.20.1110.10">
    <property type="entry name" value="Calcium-transporting ATPase, transmembrane domain"/>
    <property type="match status" value="1"/>
</dbReference>
<gene>
    <name evidence="14" type="primary">mgtB</name>
    <name evidence="14" type="ORF">Pan216_54000</name>
</gene>
<dbReference type="KEGG" id="knv:Pan216_54000"/>
<keyword evidence="9" id="KW-1278">Translocase</keyword>
<feature type="transmembrane region" description="Helical" evidence="12">
    <location>
        <begin position="778"/>
        <end position="803"/>
    </location>
</feature>
<dbReference type="InterPro" id="IPR044492">
    <property type="entry name" value="P_typ_ATPase_HD_dom"/>
</dbReference>
<dbReference type="SUPFAM" id="SSF56784">
    <property type="entry name" value="HAD-like"/>
    <property type="match status" value="1"/>
</dbReference>
<dbReference type="Pfam" id="PF00702">
    <property type="entry name" value="Hydrolase"/>
    <property type="match status" value="1"/>
</dbReference>
<evidence type="ECO:0000256" key="1">
    <source>
        <dbReference type="ARBA" id="ARBA00004141"/>
    </source>
</evidence>
<dbReference type="OrthoDB" id="211392at2"/>
<dbReference type="InterPro" id="IPR004014">
    <property type="entry name" value="ATPase_P-typ_cation-transptr_N"/>
</dbReference>
<reference evidence="14 15" key="1">
    <citation type="submission" date="2019-02" db="EMBL/GenBank/DDBJ databases">
        <title>Deep-cultivation of Planctomycetes and their phenomic and genomic characterization uncovers novel biology.</title>
        <authorList>
            <person name="Wiegand S."/>
            <person name="Jogler M."/>
            <person name="Boedeker C."/>
            <person name="Pinto D."/>
            <person name="Vollmers J."/>
            <person name="Rivas-Marin E."/>
            <person name="Kohn T."/>
            <person name="Peeters S.H."/>
            <person name="Heuer A."/>
            <person name="Rast P."/>
            <person name="Oberbeckmann S."/>
            <person name="Bunk B."/>
            <person name="Jeske O."/>
            <person name="Meyerdierks A."/>
            <person name="Storesund J.E."/>
            <person name="Kallscheuer N."/>
            <person name="Luecker S."/>
            <person name="Lage O.M."/>
            <person name="Pohl T."/>
            <person name="Merkel B.J."/>
            <person name="Hornburger P."/>
            <person name="Mueller R.-W."/>
            <person name="Bruemmer F."/>
            <person name="Labrenz M."/>
            <person name="Spormann A.M."/>
            <person name="Op den Camp H."/>
            <person name="Overmann J."/>
            <person name="Amann R."/>
            <person name="Jetten M.S.M."/>
            <person name="Mascher T."/>
            <person name="Medema M.H."/>
            <person name="Devos D.P."/>
            <person name="Kaster A.-K."/>
            <person name="Ovreas L."/>
            <person name="Rohde M."/>
            <person name="Galperin M.Y."/>
            <person name="Jogler C."/>
        </authorList>
    </citation>
    <scope>NUCLEOTIDE SEQUENCE [LARGE SCALE GENOMIC DNA]</scope>
    <source>
        <strain evidence="14 15">Pan216</strain>
    </source>
</reference>
<evidence type="ECO:0000256" key="5">
    <source>
        <dbReference type="ARBA" id="ARBA00022723"/>
    </source>
</evidence>
<accession>A0A518BC01</accession>
<dbReference type="InterPro" id="IPR023214">
    <property type="entry name" value="HAD_sf"/>
</dbReference>
<keyword evidence="4 12" id="KW-0812">Transmembrane</keyword>
<evidence type="ECO:0000256" key="8">
    <source>
        <dbReference type="ARBA" id="ARBA00022842"/>
    </source>
</evidence>
<dbReference type="FunFam" id="3.40.50.1000:FF:000211">
    <property type="entry name" value="Plasma membrane ATPase"/>
    <property type="match status" value="1"/>
</dbReference>
<dbReference type="PANTHER" id="PTHR42861">
    <property type="entry name" value="CALCIUM-TRANSPORTING ATPASE"/>
    <property type="match status" value="1"/>
</dbReference>
<dbReference type="SFLD" id="SFLDS00003">
    <property type="entry name" value="Haloacid_Dehalogenase"/>
    <property type="match status" value="1"/>
</dbReference>
<evidence type="ECO:0000256" key="4">
    <source>
        <dbReference type="ARBA" id="ARBA00022692"/>
    </source>
</evidence>
<feature type="transmembrane region" description="Helical" evidence="12">
    <location>
        <begin position="67"/>
        <end position="89"/>
    </location>
</feature>
<dbReference type="SFLD" id="SFLDG00002">
    <property type="entry name" value="C1.7:_P-type_atpase_like"/>
    <property type="match status" value="1"/>
</dbReference>
<dbReference type="PROSITE" id="PS00154">
    <property type="entry name" value="ATPASE_E1_E2"/>
    <property type="match status" value="1"/>
</dbReference>
<organism evidence="14 15">
    <name type="scientific">Kolteria novifilia</name>
    <dbReference type="NCBI Taxonomy" id="2527975"/>
    <lineage>
        <taxon>Bacteria</taxon>
        <taxon>Pseudomonadati</taxon>
        <taxon>Planctomycetota</taxon>
        <taxon>Planctomycetia</taxon>
        <taxon>Kolteriales</taxon>
        <taxon>Kolteriaceae</taxon>
        <taxon>Kolteria</taxon>
    </lineage>
</organism>
<feature type="transmembrane region" description="Helical" evidence="12">
    <location>
        <begin position="706"/>
        <end position="727"/>
    </location>
</feature>
<dbReference type="InterPro" id="IPR001757">
    <property type="entry name" value="P_typ_ATPase"/>
</dbReference>
<evidence type="ECO:0000259" key="13">
    <source>
        <dbReference type="SMART" id="SM00831"/>
    </source>
</evidence>
<evidence type="ECO:0000256" key="6">
    <source>
        <dbReference type="ARBA" id="ARBA00022741"/>
    </source>
</evidence>
<keyword evidence="8" id="KW-0460">Magnesium</keyword>
<dbReference type="Gene3D" id="3.40.1110.10">
    <property type="entry name" value="Calcium-transporting ATPase, cytoplasmic domain N"/>
    <property type="match status" value="1"/>
</dbReference>
<dbReference type="InterPro" id="IPR008250">
    <property type="entry name" value="ATPase_P-typ_transduc_dom_A_sf"/>
</dbReference>
<dbReference type="InterPro" id="IPR023299">
    <property type="entry name" value="ATPase_P-typ_cyto_dom_N"/>
</dbReference>
<dbReference type="InterPro" id="IPR006534">
    <property type="entry name" value="P-type_ATPase_IIIA"/>
</dbReference>
<dbReference type="SFLD" id="SFLDF00027">
    <property type="entry name" value="p-type_atpase"/>
    <property type="match status" value="1"/>
</dbReference>
<dbReference type="InterPro" id="IPR059000">
    <property type="entry name" value="ATPase_P-type_domA"/>
</dbReference>
<dbReference type="Gene3D" id="2.70.150.10">
    <property type="entry name" value="Calcium-transporting ATPase, cytoplasmic transduction domain A"/>
    <property type="match status" value="1"/>
</dbReference>
<dbReference type="InterPro" id="IPR023298">
    <property type="entry name" value="ATPase_P-typ_TM_dom_sf"/>
</dbReference>
<evidence type="ECO:0000256" key="10">
    <source>
        <dbReference type="ARBA" id="ARBA00022989"/>
    </source>
</evidence>
<dbReference type="Gene3D" id="3.40.50.1000">
    <property type="entry name" value="HAD superfamily/HAD-like"/>
    <property type="match status" value="1"/>
</dbReference>
<dbReference type="InterPro" id="IPR036412">
    <property type="entry name" value="HAD-like_sf"/>
</dbReference>
<name>A0A518BC01_9BACT</name>
<comment type="similarity">
    <text evidence="2">Belongs to the cation transport ATPase (P-type) (TC 3.A.3) family. Type IIIA subfamily.</text>
</comment>
<evidence type="ECO:0000313" key="14">
    <source>
        <dbReference type="EMBL" id="QDU64510.1"/>
    </source>
</evidence>
<protein>
    <submittedName>
        <fullName evidence="14">Magnesium-transporting ATPase, P-type 1</fullName>
    </submittedName>
</protein>
<feature type="transmembrane region" description="Helical" evidence="12">
    <location>
        <begin position="283"/>
        <end position="311"/>
    </location>
</feature>
<evidence type="ECO:0000256" key="9">
    <source>
        <dbReference type="ARBA" id="ARBA00022967"/>
    </source>
</evidence>
<proteinExistence type="inferred from homology"/>
<dbReference type="Proteomes" id="UP000317093">
    <property type="component" value="Chromosome"/>
</dbReference>
<dbReference type="GO" id="GO:0005524">
    <property type="term" value="F:ATP binding"/>
    <property type="evidence" value="ECO:0007669"/>
    <property type="project" value="UniProtKB-KW"/>
</dbReference>
<feature type="domain" description="Cation-transporting P-type ATPase N-terminal" evidence="13">
    <location>
        <begin position="19"/>
        <end position="91"/>
    </location>
</feature>
<dbReference type="Pfam" id="PF00690">
    <property type="entry name" value="Cation_ATPase_N"/>
    <property type="match status" value="1"/>
</dbReference>
<feature type="transmembrane region" description="Helical" evidence="12">
    <location>
        <begin position="747"/>
        <end position="766"/>
    </location>
</feature>
<evidence type="ECO:0000256" key="7">
    <source>
        <dbReference type="ARBA" id="ARBA00022840"/>
    </source>
</evidence>
<evidence type="ECO:0000256" key="3">
    <source>
        <dbReference type="ARBA" id="ARBA00022553"/>
    </source>
</evidence>
<feature type="transmembrane region" description="Helical" evidence="12">
    <location>
        <begin position="809"/>
        <end position="833"/>
    </location>
</feature>
<feature type="transmembrane region" description="Helical" evidence="12">
    <location>
        <begin position="245"/>
        <end position="263"/>
    </location>
</feature>
<dbReference type="GO" id="GO:0120029">
    <property type="term" value="P:proton export across plasma membrane"/>
    <property type="evidence" value="ECO:0007669"/>
    <property type="project" value="InterPro"/>
</dbReference>
<dbReference type="SUPFAM" id="SSF81653">
    <property type="entry name" value="Calcium ATPase, transduction domain A"/>
    <property type="match status" value="1"/>
</dbReference>
<dbReference type="GO" id="GO:0016020">
    <property type="term" value="C:membrane"/>
    <property type="evidence" value="ECO:0007669"/>
    <property type="project" value="UniProtKB-SubCell"/>
</dbReference>
<feature type="transmembrane region" description="Helical" evidence="12">
    <location>
        <begin position="642"/>
        <end position="662"/>
    </location>
</feature>
<dbReference type="FunFam" id="2.70.150.10:FF:000042">
    <property type="entry name" value="Plasma membrane ATPase"/>
    <property type="match status" value="1"/>
</dbReference>
<keyword evidence="10 12" id="KW-1133">Transmembrane helix</keyword>
<dbReference type="Pfam" id="PF00122">
    <property type="entry name" value="E1-E2_ATPase"/>
    <property type="match status" value="1"/>
</dbReference>
<keyword evidence="6" id="KW-0547">Nucleotide-binding</keyword>
<dbReference type="SMART" id="SM00831">
    <property type="entry name" value="Cation_ATPase_N"/>
    <property type="match status" value="1"/>
</dbReference>
<keyword evidence="5" id="KW-0479">Metal-binding</keyword>
<dbReference type="FunFam" id="3.40.1110.10:FF:000005">
    <property type="entry name" value="Plasma membrane ATPase"/>
    <property type="match status" value="1"/>
</dbReference>
<dbReference type="EMBL" id="CP036279">
    <property type="protein sequence ID" value="QDU64510.1"/>
    <property type="molecule type" value="Genomic_DNA"/>
</dbReference>
<evidence type="ECO:0000313" key="15">
    <source>
        <dbReference type="Proteomes" id="UP000317093"/>
    </source>
</evidence>
<keyword evidence="11 12" id="KW-0472">Membrane</keyword>
<keyword evidence="7" id="KW-0067">ATP-binding</keyword>
<dbReference type="GO" id="GO:0016887">
    <property type="term" value="F:ATP hydrolysis activity"/>
    <property type="evidence" value="ECO:0007669"/>
    <property type="project" value="InterPro"/>
</dbReference>
<dbReference type="CDD" id="cd02076">
    <property type="entry name" value="P-type_ATPase_H"/>
    <property type="match status" value="1"/>
</dbReference>
<feature type="transmembrane region" description="Helical" evidence="12">
    <location>
        <begin position="668"/>
        <end position="685"/>
    </location>
</feature>
<dbReference type="NCBIfam" id="TIGR01647">
    <property type="entry name" value="ATPase-IIIA_H"/>
    <property type="match status" value="1"/>
</dbReference>
<dbReference type="RefSeq" id="WP_145262777.1">
    <property type="nucleotide sequence ID" value="NZ_CP036279.1"/>
</dbReference>
<keyword evidence="3" id="KW-0597">Phosphoprotein</keyword>
<dbReference type="AlphaFoldDB" id="A0A518BC01"/>
<dbReference type="NCBIfam" id="TIGR01494">
    <property type="entry name" value="ATPase_P-type"/>
    <property type="match status" value="2"/>
</dbReference>
<dbReference type="PRINTS" id="PR00119">
    <property type="entry name" value="CATATPASE"/>
</dbReference>
<dbReference type="SUPFAM" id="SSF81665">
    <property type="entry name" value="Calcium ATPase, transmembrane domain M"/>
    <property type="match status" value="1"/>
</dbReference>
<comment type="subcellular location">
    <subcellularLocation>
        <location evidence="1">Membrane</location>
        <topology evidence="1">Multi-pass membrane protein</topology>
    </subcellularLocation>
</comment>
<feature type="transmembrane region" description="Helical" evidence="12">
    <location>
        <begin position="95"/>
        <end position="114"/>
    </location>
</feature>
<dbReference type="GO" id="GO:0008553">
    <property type="term" value="F:P-type proton-exporting transporter activity"/>
    <property type="evidence" value="ECO:0007669"/>
    <property type="project" value="InterPro"/>
</dbReference>
<evidence type="ECO:0000256" key="12">
    <source>
        <dbReference type="SAM" id="Phobius"/>
    </source>
</evidence>